<dbReference type="AlphaFoldDB" id="A0A158E4E2"/>
<evidence type="ECO:0000313" key="2">
    <source>
        <dbReference type="EMBL" id="SAL01719.1"/>
    </source>
</evidence>
<dbReference type="PANTHER" id="PTHR42870">
    <property type="entry name" value="ACETYL-COA C-ACETYLTRANSFERASE"/>
    <property type="match status" value="1"/>
</dbReference>
<dbReference type="Gene3D" id="3.40.47.10">
    <property type="match status" value="1"/>
</dbReference>
<evidence type="ECO:0000313" key="3">
    <source>
        <dbReference type="Proteomes" id="UP000071859"/>
    </source>
</evidence>
<dbReference type="EMBL" id="FCOX02000046">
    <property type="protein sequence ID" value="SAL01719.1"/>
    <property type="molecule type" value="Genomic_DNA"/>
</dbReference>
<dbReference type="SUPFAM" id="SSF53901">
    <property type="entry name" value="Thiolase-like"/>
    <property type="match status" value="2"/>
</dbReference>
<protein>
    <submittedName>
        <fullName evidence="2">Thiolase family protein</fullName>
    </submittedName>
</protein>
<dbReference type="InterPro" id="IPR016039">
    <property type="entry name" value="Thiolase-like"/>
</dbReference>
<evidence type="ECO:0000259" key="1">
    <source>
        <dbReference type="Pfam" id="PF22691"/>
    </source>
</evidence>
<name>A0A158E4E2_9BURK</name>
<dbReference type="Proteomes" id="UP000071859">
    <property type="component" value="Unassembled WGS sequence"/>
</dbReference>
<proteinExistence type="predicted"/>
<accession>A0A158E4E2</accession>
<dbReference type="OrthoDB" id="9790314at2"/>
<dbReference type="PANTHER" id="PTHR42870:SF1">
    <property type="entry name" value="NON-SPECIFIC LIPID-TRANSFER PROTEIN-LIKE 2"/>
    <property type="match status" value="1"/>
</dbReference>
<dbReference type="Pfam" id="PF22691">
    <property type="entry name" value="Thiolase_C_1"/>
    <property type="match status" value="1"/>
</dbReference>
<dbReference type="GO" id="GO:0016746">
    <property type="term" value="F:acyltransferase activity"/>
    <property type="evidence" value="ECO:0007669"/>
    <property type="project" value="InterPro"/>
</dbReference>
<gene>
    <name evidence="2" type="ORF">AWB78_06194</name>
</gene>
<reference evidence="2" key="1">
    <citation type="submission" date="2016-01" db="EMBL/GenBank/DDBJ databases">
        <authorList>
            <person name="Peeters C."/>
        </authorList>
    </citation>
    <scope>NUCLEOTIDE SEQUENCE</scope>
    <source>
        <strain evidence="2">LMG 29321</strain>
    </source>
</reference>
<organism evidence="2 3">
    <name type="scientific">Caballeronia calidae</name>
    <dbReference type="NCBI Taxonomy" id="1777139"/>
    <lineage>
        <taxon>Bacteria</taxon>
        <taxon>Pseudomonadati</taxon>
        <taxon>Pseudomonadota</taxon>
        <taxon>Betaproteobacteria</taxon>
        <taxon>Burkholderiales</taxon>
        <taxon>Burkholderiaceae</taxon>
        <taxon>Caballeronia</taxon>
    </lineage>
</organism>
<dbReference type="RefSeq" id="WP_062610315.1">
    <property type="nucleotide sequence ID" value="NZ_FCOX02000046.1"/>
</dbReference>
<keyword evidence="3" id="KW-1185">Reference proteome</keyword>
<comment type="caution">
    <text evidence="2">The sequence shown here is derived from an EMBL/GenBank/DDBJ whole genome shotgun (WGS) entry which is preliminary data.</text>
</comment>
<sequence length="403" mass="44027">MPNLDRLKRLSDEVAIVGIGDTDYATDYVRSKEFAQRKRADPTIAPGHDAYTFATRALKRALDDCGLDVSDIDGLVVGPTLSIERTGEVLGIESSWSSQADAVNAIVEAASAIHAGLAECVALVYGNDQRSNEKQYGGPTAEGARFRAYVNYAPWGMTSQGGFYAMMTQRYMALHNVSEADLARISVAQRKFAQLNDNAIMRQPLAVADYLSARYICEPLRLPDYCLVNDGGVALILTTAERAKRMRQSPVLITGISRSDMNRDATSLRPRLIDFYHTAHRSAAQQAYEMAGFGPSDIGMLQVYDSFSPHVLFALEGFGFCPIGEGARFIANGKIEPGGSLPVNTSGGHLSESYMQGWNHQVESVRQLRGHAGKRQVENLRRAQYISDVAGKVASVIYTRGSK</sequence>
<dbReference type="CDD" id="cd00829">
    <property type="entry name" value="SCP-x_thiolase"/>
    <property type="match status" value="1"/>
</dbReference>
<dbReference type="InterPro" id="IPR055140">
    <property type="entry name" value="Thiolase_C_2"/>
</dbReference>
<feature type="domain" description="Thiolase C-terminal" evidence="1">
    <location>
        <begin position="274"/>
        <end position="384"/>
    </location>
</feature>